<proteinExistence type="predicted"/>
<accession>A0A9Q5N7S5</accession>
<keyword evidence="2" id="KW-0496">Mitochondrion</keyword>
<gene>
    <name evidence="3" type="ORF">A7U60_g9168</name>
</gene>
<dbReference type="Pfam" id="PF10356">
    <property type="entry name" value="RRG7"/>
    <property type="match status" value="1"/>
</dbReference>
<reference evidence="3" key="1">
    <citation type="submission" date="2016-06" db="EMBL/GenBank/DDBJ databases">
        <title>Draft Genome sequence of the fungus Inonotus baumii.</title>
        <authorList>
            <person name="Zhu H."/>
            <person name="Lin W."/>
        </authorList>
    </citation>
    <scope>NUCLEOTIDE SEQUENCE</scope>
    <source>
        <strain evidence="3">821</strain>
    </source>
</reference>
<organism evidence="3 4">
    <name type="scientific">Sanghuangporus baumii</name>
    <name type="common">Phellinus baumii</name>
    <dbReference type="NCBI Taxonomy" id="108892"/>
    <lineage>
        <taxon>Eukaryota</taxon>
        <taxon>Fungi</taxon>
        <taxon>Dikarya</taxon>
        <taxon>Basidiomycota</taxon>
        <taxon>Agaricomycotina</taxon>
        <taxon>Agaricomycetes</taxon>
        <taxon>Hymenochaetales</taxon>
        <taxon>Hymenochaetaceae</taxon>
        <taxon>Sanghuangporus</taxon>
    </lineage>
</organism>
<sequence>MASKLLRNSLSGTCRCLFALSAREVSSTASSLSADDLSSVHRGTAFENRAMMMLRYLSMSLTRIGGRSDGGIDLQGWWWLPAPPPTSHSIDPEQADLVTDNTGIHRRRIRVLAQCKAERKKLGPNYVREMEGVLYRHLHLLPSHEQDTKTLPTVALLVSESEFTKATVLCALSSPLPFFLLHLPRPSSETSKVAIEDDTNSTDGFASAIWNPALGGQKGILGGEIDLRWELSQDPTIPRRPSLWFHSTRLESWVPLSER</sequence>
<comment type="caution">
    <text evidence="3">The sequence shown here is derived from an EMBL/GenBank/DDBJ whole genome shotgun (WGS) entry which is preliminary data.</text>
</comment>
<comment type="subcellular location">
    <subcellularLocation>
        <location evidence="1">Mitochondrion</location>
    </subcellularLocation>
</comment>
<dbReference type="InterPro" id="IPR018828">
    <property type="entry name" value="RRG7"/>
</dbReference>
<dbReference type="OrthoDB" id="20734at2759"/>
<name>A0A9Q5N7S5_SANBA</name>
<dbReference type="Proteomes" id="UP000757232">
    <property type="component" value="Unassembled WGS sequence"/>
</dbReference>
<evidence type="ECO:0008006" key="5">
    <source>
        <dbReference type="Google" id="ProtNLM"/>
    </source>
</evidence>
<protein>
    <recommendedName>
        <fullName evidence="5">Required for respiratory growth protein 7, mitochondrial</fullName>
    </recommendedName>
</protein>
<dbReference type="EMBL" id="LNZH02000217">
    <property type="protein sequence ID" value="OCB83959.1"/>
    <property type="molecule type" value="Genomic_DNA"/>
</dbReference>
<dbReference type="PANTHER" id="PTHR28133:SF1">
    <property type="entry name" value="REQUIRED FOR RESPIRATORY GROWTH PROTEIN 7, MITOCHONDRIAL"/>
    <property type="match status" value="1"/>
</dbReference>
<dbReference type="AlphaFoldDB" id="A0A9Q5N7S5"/>
<evidence type="ECO:0000313" key="4">
    <source>
        <dbReference type="Proteomes" id="UP000757232"/>
    </source>
</evidence>
<dbReference type="GO" id="GO:0005739">
    <property type="term" value="C:mitochondrion"/>
    <property type="evidence" value="ECO:0007669"/>
    <property type="project" value="UniProtKB-SubCell"/>
</dbReference>
<evidence type="ECO:0000256" key="2">
    <source>
        <dbReference type="ARBA" id="ARBA00023128"/>
    </source>
</evidence>
<evidence type="ECO:0000256" key="1">
    <source>
        <dbReference type="ARBA" id="ARBA00004173"/>
    </source>
</evidence>
<keyword evidence="4" id="KW-1185">Reference proteome</keyword>
<dbReference type="PANTHER" id="PTHR28133">
    <property type="entry name" value="REQUIRED FOR RESPIRATORY GROWTH PROTEIN 7, MITOCHONDRIAL"/>
    <property type="match status" value="1"/>
</dbReference>
<evidence type="ECO:0000313" key="3">
    <source>
        <dbReference type="EMBL" id="OCB83959.1"/>
    </source>
</evidence>